<dbReference type="Pfam" id="PF19279">
    <property type="entry name" value="YegS_C"/>
    <property type="match status" value="1"/>
</dbReference>
<evidence type="ECO:0000256" key="3">
    <source>
        <dbReference type="ARBA" id="ARBA00022679"/>
    </source>
</evidence>
<keyword evidence="4" id="KW-0479">Metal-binding</keyword>
<dbReference type="Pfam" id="PF00781">
    <property type="entry name" value="DAGK_cat"/>
    <property type="match status" value="1"/>
</dbReference>
<feature type="domain" description="DAGKc" evidence="12">
    <location>
        <begin position="1"/>
        <end position="129"/>
    </location>
</feature>
<dbReference type="RefSeq" id="WP_344978502.1">
    <property type="nucleotide sequence ID" value="NZ_BAABFN010000004.1"/>
</dbReference>
<keyword evidence="2" id="KW-0444">Lipid biosynthesis</keyword>
<evidence type="ECO:0000256" key="7">
    <source>
        <dbReference type="ARBA" id="ARBA00022840"/>
    </source>
</evidence>
<keyword evidence="5" id="KW-0547">Nucleotide-binding</keyword>
<keyword evidence="3" id="KW-0808">Transferase</keyword>
<dbReference type="Gene3D" id="2.60.200.40">
    <property type="match status" value="1"/>
</dbReference>
<evidence type="ECO:0000256" key="8">
    <source>
        <dbReference type="ARBA" id="ARBA00022842"/>
    </source>
</evidence>
<evidence type="ECO:0000256" key="6">
    <source>
        <dbReference type="ARBA" id="ARBA00022777"/>
    </source>
</evidence>
<evidence type="ECO:0000313" key="13">
    <source>
        <dbReference type="EMBL" id="GAA4310241.1"/>
    </source>
</evidence>
<keyword evidence="11" id="KW-1208">Phospholipid metabolism</keyword>
<evidence type="ECO:0000256" key="9">
    <source>
        <dbReference type="ARBA" id="ARBA00023098"/>
    </source>
</evidence>
<evidence type="ECO:0000256" key="10">
    <source>
        <dbReference type="ARBA" id="ARBA00023209"/>
    </source>
</evidence>
<accession>A0ABP8FSP3</accession>
<keyword evidence="6 13" id="KW-0418">Kinase</keyword>
<dbReference type="InterPro" id="IPR001206">
    <property type="entry name" value="Diacylglycerol_kinase_cat_dom"/>
</dbReference>
<dbReference type="InterPro" id="IPR016064">
    <property type="entry name" value="NAD/diacylglycerol_kinase_sf"/>
</dbReference>
<evidence type="ECO:0000256" key="4">
    <source>
        <dbReference type="ARBA" id="ARBA00022723"/>
    </source>
</evidence>
<dbReference type="SUPFAM" id="SSF111331">
    <property type="entry name" value="NAD kinase/diacylglycerol kinase-like"/>
    <property type="match status" value="1"/>
</dbReference>
<name>A0ABP8FSP3_9BACT</name>
<evidence type="ECO:0000256" key="11">
    <source>
        <dbReference type="ARBA" id="ARBA00023264"/>
    </source>
</evidence>
<comment type="cofactor">
    <cofactor evidence="1">
        <name>Mg(2+)</name>
        <dbReference type="ChEBI" id="CHEBI:18420"/>
    </cofactor>
</comment>
<evidence type="ECO:0000256" key="2">
    <source>
        <dbReference type="ARBA" id="ARBA00022516"/>
    </source>
</evidence>
<gene>
    <name evidence="13" type="ORF">GCM10023143_18600</name>
</gene>
<dbReference type="InterPro" id="IPR005218">
    <property type="entry name" value="Diacylglycerol/lipid_kinase"/>
</dbReference>
<sequence>MKRVLFIINQKSGTDRRKQLGRVIARELDGTRFSSEIVFTGYRGHAVTLAREGVQAGVDIIAAVGGDGSVNEVAQGMEGSDALLAVIPKGSGNGLARTLGIPRDTGRAIRLINRQHTRWIDAGTANGHLFLSNAGVGFDALIARLFARNTGRGLLNYTKLVLHSLGKYQHKHYHLEADGHLLHEKAFFVAVANGTQFGYDFKIAPGALPDDGWLDLCVMHPLRMTNLPHVGLQALTGRLRNNAYIQQLRCRRVRITRDEPLEWMQVDGDALPVENGYVEIGLRPRALRVIVPSPRPPKGGITVKGEG</sequence>
<evidence type="ECO:0000256" key="1">
    <source>
        <dbReference type="ARBA" id="ARBA00001946"/>
    </source>
</evidence>
<organism evidence="13 14">
    <name type="scientific">Compostibacter hankyongensis</name>
    <dbReference type="NCBI Taxonomy" id="1007089"/>
    <lineage>
        <taxon>Bacteria</taxon>
        <taxon>Pseudomonadati</taxon>
        <taxon>Bacteroidota</taxon>
        <taxon>Chitinophagia</taxon>
        <taxon>Chitinophagales</taxon>
        <taxon>Chitinophagaceae</taxon>
        <taxon>Compostibacter</taxon>
    </lineage>
</organism>
<dbReference type="PROSITE" id="PS50146">
    <property type="entry name" value="DAGK"/>
    <property type="match status" value="1"/>
</dbReference>
<keyword evidence="8" id="KW-0460">Magnesium</keyword>
<dbReference type="Proteomes" id="UP001501207">
    <property type="component" value="Unassembled WGS sequence"/>
</dbReference>
<dbReference type="PANTHER" id="PTHR12358:SF106">
    <property type="entry name" value="LIPID KINASE YEGS"/>
    <property type="match status" value="1"/>
</dbReference>
<evidence type="ECO:0000259" key="12">
    <source>
        <dbReference type="PROSITE" id="PS50146"/>
    </source>
</evidence>
<evidence type="ECO:0000256" key="5">
    <source>
        <dbReference type="ARBA" id="ARBA00022741"/>
    </source>
</evidence>
<dbReference type="PANTHER" id="PTHR12358">
    <property type="entry name" value="SPHINGOSINE KINASE"/>
    <property type="match status" value="1"/>
</dbReference>
<protein>
    <submittedName>
        <fullName evidence="13">Diacylglycerol kinase family lipid kinase</fullName>
    </submittedName>
</protein>
<keyword evidence="9" id="KW-0443">Lipid metabolism</keyword>
<dbReference type="InterPro" id="IPR017438">
    <property type="entry name" value="ATP-NAD_kinase_N"/>
</dbReference>
<dbReference type="InterPro" id="IPR045540">
    <property type="entry name" value="YegS/DAGK_C"/>
</dbReference>
<dbReference type="EMBL" id="BAABFN010000004">
    <property type="protein sequence ID" value="GAA4310241.1"/>
    <property type="molecule type" value="Genomic_DNA"/>
</dbReference>
<keyword evidence="7" id="KW-0067">ATP-binding</keyword>
<dbReference type="GO" id="GO:0016301">
    <property type="term" value="F:kinase activity"/>
    <property type="evidence" value="ECO:0007669"/>
    <property type="project" value="UniProtKB-KW"/>
</dbReference>
<reference evidence="14" key="1">
    <citation type="journal article" date="2019" name="Int. J. Syst. Evol. Microbiol.">
        <title>The Global Catalogue of Microorganisms (GCM) 10K type strain sequencing project: providing services to taxonomists for standard genome sequencing and annotation.</title>
        <authorList>
            <consortium name="The Broad Institute Genomics Platform"/>
            <consortium name="The Broad Institute Genome Sequencing Center for Infectious Disease"/>
            <person name="Wu L."/>
            <person name="Ma J."/>
        </authorList>
    </citation>
    <scope>NUCLEOTIDE SEQUENCE [LARGE SCALE GENOMIC DNA]</scope>
    <source>
        <strain evidence="14">JCM 17664</strain>
    </source>
</reference>
<dbReference type="SMART" id="SM00046">
    <property type="entry name" value="DAGKc"/>
    <property type="match status" value="1"/>
</dbReference>
<dbReference type="InterPro" id="IPR050187">
    <property type="entry name" value="Lipid_Phosphate_FormReg"/>
</dbReference>
<keyword evidence="14" id="KW-1185">Reference proteome</keyword>
<dbReference type="Gene3D" id="3.40.50.10330">
    <property type="entry name" value="Probable inorganic polyphosphate/atp-NAD kinase, domain 1"/>
    <property type="match status" value="1"/>
</dbReference>
<proteinExistence type="predicted"/>
<evidence type="ECO:0000313" key="14">
    <source>
        <dbReference type="Proteomes" id="UP001501207"/>
    </source>
</evidence>
<keyword evidence="10" id="KW-0594">Phospholipid biosynthesis</keyword>
<dbReference type="NCBIfam" id="TIGR00147">
    <property type="entry name" value="YegS/Rv2252/BmrU family lipid kinase"/>
    <property type="match status" value="1"/>
</dbReference>
<comment type="caution">
    <text evidence="13">The sequence shown here is derived from an EMBL/GenBank/DDBJ whole genome shotgun (WGS) entry which is preliminary data.</text>
</comment>